<organism evidence="2 3">
    <name type="scientific">Paraburkholderia atlantica</name>
    <dbReference type="NCBI Taxonomy" id="2654982"/>
    <lineage>
        <taxon>Bacteria</taxon>
        <taxon>Pseudomonadati</taxon>
        <taxon>Pseudomonadota</taxon>
        <taxon>Betaproteobacteria</taxon>
        <taxon>Burkholderiales</taxon>
        <taxon>Burkholderiaceae</taxon>
        <taxon>Paraburkholderia</taxon>
    </lineage>
</organism>
<dbReference type="OrthoDB" id="286202at2"/>
<dbReference type="EMBL" id="JACHDD010000038">
    <property type="protein sequence ID" value="MBB5429645.1"/>
    <property type="molecule type" value="Genomic_DNA"/>
</dbReference>
<dbReference type="SUPFAM" id="SSF53850">
    <property type="entry name" value="Periplasmic binding protein-like II"/>
    <property type="match status" value="1"/>
</dbReference>
<accession>A0A6I1QAU9</accession>
<evidence type="ECO:0000313" key="2">
    <source>
        <dbReference type="EMBL" id="MBB5429645.1"/>
    </source>
</evidence>
<reference evidence="2 3" key="1">
    <citation type="submission" date="2020-08" db="EMBL/GenBank/DDBJ databases">
        <title>Genomic Encyclopedia of Type Strains, Phase IV (KMG-V): Genome sequencing to study the core and pangenomes of soil and plant-associated prokaryotes.</title>
        <authorList>
            <person name="Whitman W."/>
        </authorList>
    </citation>
    <scope>NUCLEOTIDE SEQUENCE [LARGE SCALE GENOMIC DNA]</scope>
    <source>
        <strain evidence="2 3">JPY158</strain>
    </source>
</reference>
<dbReference type="GO" id="GO:0043190">
    <property type="term" value="C:ATP-binding cassette (ABC) transporter complex"/>
    <property type="evidence" value="ECO:0007669"/>
    <property type="project" value="InterPro"/>
</dbReference>
<keyword evidence="3" id="KW-1185">Reference proteome</keyword>
<dbReference type="AlphaFoldDB" id="A0A6I1QAU9"/>
<gene>
    <name evidence="2" type="ORF">HDG40_007843</name>
</gene>
<protein>
    <submittedName>
        <fullName evidence="2">ABC-type taurine transport system substrate-binding protein</fullName>
    </submittedName>
</protein>
<comment type="caution">
    <text evidence="2">The sequence shown here is derived from an EMBL/GenBank/DDBJ whole genome shotgun (WGS) entry which is preliminary data.</text>
</comment>
<sequence>MALADECSLVVRLTTTAPHRTPRHGQKFRPLAIETIGVPEVISTSERMTFRKDISSLREVEDKTIGYPPNSTAQYALDAAIGVYRLDRSKIKPVPLAPSEIVAAWKGGDIDGAYAWDPASQQLVANGGLKIFPQ</sequence>
<dbReference type="Gene3D" id="3.40.190.10">
    <property type="entry name" value="Periplasmic binding protein-like II"/>
    <property type="match status" value="1"/>
</dbReference>
<dbReference type="InterPro" id="IPR007210">
    <property type="entry name" value="ABC_Gly_betaine_transp_sub-bd"/>
</dbReference>
<proteinExistence type="predicted"/>
<name>A0A6I1QAU9_PARAM</name>
<dbReference type="Proteomes" id="UP000592780">
    <property type="component" value="Unassembled WGS sequence"/>
</dbReference>
<dbReference type="GO" id="GO:0022857">
    <property type="term" value="F:transmembrane transporter activity"/>
    <property type="evidence" value="ECO:0007669"/>
    <property type="project" value="InterPro"/>
</dbReference>
<dbReference type="RefSeq" id="WP_152854885.1">
    <property type="nucleotide sequence ID" value="NZ_JACHDD010000038.1"/>
</dbReference>
<feature type="domain" description="ABC-type glycine betaine transport system substrate-binding" evidence="1">
    <location>
        <begin position="59"/>
        <end position="119"/>
    </location>
</feature>
<evidence type="ECO:0000313" key="3">
    <source>
        <dbReference type="Proteomes" id="UP000592780"/>
    </source>
</evidence>
<dbReference type="Pfam" id="PF04069">
    <property type="entry name" value="OpuAC"/>
    <property type="match status" value="1"/>
</dbReference>
<evidence type="ECO:0000259" key="1">
    <source>
        <dbReference type="Pfam" id="PF04069"/>
    </source>
</evidence>